<name>A0A1T4WN52_9GAMM</name>
<organism evidence="1 2">
    <name type="scientific">Thiothrix eikelboomii</name>
    <dbReference type="NCBI Taxonomy" id="92487"/>
    <lineage>
        <taxon>Bacteria</taxon>
        <taxon>Pseudomonadati</taxon>
        <taxon>Pseudomonadota</taxon>
        <taxon>Gammaproteobacteria</taxon>
        <taxon>Thiotrichales</taxon>
        <taxon>Thiotrichaceae</taxon>
        <taxon>Thiothrix</taxon>
    </lineage>
</organism>
<dbReference type="Proteomes" id="UP000190460">
    <property type="component" value="Unassembled WGS sequence"/>
</dbReference>
<dbReference type="RefSeq" id="WP_078922388.1">
    <property type="nucleotide sequence ID" value="NZ_FUYB01000007.1"/>
</dbReference>
<dbReference type="AlphaFoldDB" id="A0A1T4WN52"/>
<dbReference type="EMBL" id="FUYB01000007">
    <property type="protein sequence ID" value="SKA78754.1"/>
    <property type="molecule type" value="Genomic_DNA"/>
</dbReference>
<evidence type="ECO:0008006" key="3">
    <source>
        <dbReference type="Google" id="ProtNLM"/>
    </source>
</evidence>
<protein>
    <recommendedName>
        <fullName evidence="3">DUF1127 domain-containing protein</fullName>
    </recommendedName>
</protein>
<sequence>MNIKSLIEKIYNSFEVFGYARAAAELQRMSDSQLLSLGLSRHKIAQGQAGLPWTIESIALAPASQASQTAANQAEFSSKTIAAA</sequence>
<gene>
    <name evidence="1" type="ORF">SAMN02745130_01923</name>
</gene>
<accession>A0A1T4WN52</accession>
<dbReference type="OrthoDB" id="5625207at2"/>
<evidence type="ECO:0000313" key="2">
    <source>
        <dbReference type="Proteomes" id="UP000190460"/>
    </source>
</evidence>
<proteinExistence type="predicted"/>
<keyword evidence="2" id="KW-1185">Reference proteome</keyword>
<dbReference type="STRING" id="92487.SAMN02745130_01923"/>
<evidence type="ECO:0000313" key="1">
    <source>
        <dbReference type="EMBL" id="SKA78754.1"/>
    </source>
</evidence>
<reference evidence="1 2" key="1">
    <citation type="submission" date="2017-02" db="EMBL/GenBank/DDBJ databases">
        <authorList>
            <person name="Peterson S.W."/>
        </authorList>
    </citation>
    <scope>NUCLEOTIDE SEQUENCE [LARGE SCALE GENOMIC DNA]</scope>
    <source>
        <strain evidence="1 2">ATCC 49788</strain>
    </source>
</reference>